<dbReference type="Proteomes" id="UP000077315">
    <property type="component" value="Unassembled WGS sequence"/>
</dbReference>
<dbReference type="VEuPathDB" id="FungiDB:PHYBLDRAFT_67582"/>
<dbReference type="Gene3D" id="1.20.1280.50">
    <property type="match status" value="1"/>
</dbReference>
<dbReference type="InterPro" id="IPR032675">
    <property type="entry name" value="LRR_dom_sf"/>
</dbReference>
<evidence type="ECO:0000313" key="3">
    <source>
        <dbReference type="Proteomes" id="UP000077315"/>
    </source>
</evidence>
<dbReference type="CDD" id="cd09917">
    <property type="entry name" value="F-box_SF"/>
    <property type="match status" value="1"/>
</dbReference>
<dbReference type="InParanoid" id="A0A162PVP1"/>
<feature type="domain" description="F-box" evidence="1">
    <location>
        <begin position="1"/>
        <end position="44"/>
    </location>
</feature>
<name>A0A162PVP1_PHYB8</name>
<accession>A0A162PVP1</accession>
<proteinExistence type="predicted"/>
<dbReference type="InterPro" id="IPR001810">
    <property type="entry name" value="F-box_dom"/>
</dbReference>
<dbReference type="PROSITE" id="PS50181">
    <property type="entry name" value="FBOX"/>
    <property type="match status" value="1"/>
</dbReference>
<dbReference type="AlphaFoldDB" id="A0A162PVP1"/>
<protein>
    <recommendedName>
        <fullName evidence="1">F-box domain-containing protein</fullName>
    </recommendedName>
</protein>
<keyword evidence="3" id="KW-1185">Reference proteome</keyword>
<evidence type="ECO:0000313" key="2">
    <source>
        <dbReference type="EMBL" id="OAD74496.1"/>
    </source>
</evidence>
<sequence length="681" mass="78385">MIFRLPFEILTEISSFMTNRDKLQCTRVCKAWTRPFQDSLWNILDLDYTKLANICSTCDLQNNVYQKNGYLVESLAVREFHKLNDQKLYTLQKTFGALRHLSFQQYSLGKQDFGKTADWNLWRSLTELDLFMPDVSLEIRREEMLKILGCLPRLTRLRIVETYMEEVGSYTWQMLESIHAILPRLRNLHTNIPMNRVQPGDIKYIKSITPASLITQLKLIDHNMDIGWLYYFSLKYPNIDSLYSQVKRCSGSYIERTTNPDEIRQVSSWSYNFSRLKTVTMEQRIKSSVDSDIFWKSLYQIVGSLDHFIYTVWFEDDISDLPQGEVSRSIGFSSNTLRSAHIVIKSKDDHQIGAQLKFGICPRLVKLEVGARHGVIQLDLLLRNCSSLKTFVLRGGSVKLNSESEVHAHKQQDYCLEEVSLWSSTVGTNVFEYISTHCKSLSNLSLSYVKVKRMPSDDSNDSDEKEVVLDMPHTGFNSLEFKFTHFSLNTDLYSTVERMALVNSSRDTVYLIVLELLGSISNSADISSTNVNVRKPQETRFSQPANGRMWIYYQPLVIGEEERRCLRQLGEDETEFVENHFGLSKSTEAEEMSEEIDNVHFGSEKNKLPDSGIGQPFRTNQCSPLSRSFIDLNVTAYINVKTSRMESVPIGYTQGKLTHARSWLIRQEAPLPSTSLLQATL</sequence>
<dbReference type="SUPFAM" id="SSF81383">
    <property type="entry name" value="F-box domain"/>
    <property type="match status" value="1"/>
</dbReference>
<dbReference type="InterPro" id="IPR036047">
    <property type="entry name" value="F-box-like_dom_sf"/>
</dbReference>
<dbReference type="Pfam" id="PF12937">
    <property type="entry name" value="F-box-like"/>
    <property type="match status" value="1"/>
</dbReference>
<dbReference type="Gene3D" id="3.80.10.10">
    <property type="entry name" value="Ribonuclease Inhibitor"/>
    <property type="match status" value="1"/>
</dbReference>
<dbReference type="EMBL" id="KV440979">
    <property type="protein sequence ID" value="OAD74496.1"/>
    <property type="molecule type" value="Genomic_DNA"/>
</dbReference>
<dbReference type="OrthoDB" id="2437965at2759"/>
<organism evidence="2 3">
    <name type="scientific">Phycomyces blakesleeanus (strain ATCC 8743b / DSM 1359 / FGSC 10004 / NBRC 33097 / NRRL 1555)</name>
    <dbReference type="NCBI Taxonomy" id="763407"/>
    <lineage>
        <taxon>Eukaryota</taxon>
        <taxon>Fungi</taxon>
        <taxon>Fungi incertae sedis</taxon>
        <taxon>Mucoromycota</taxon>
        <taxon>Mucoromycotina</taxon>
        <taxon>Mucoromycetes</taxon>
        <taxon>Mucorales</taxon>
        <taxon>Phycomycetaceae</taxon>
        <taxon>Phycomyces</taxon>
    </lineage>
</organism>
<dbReference type="RefSeq" id="XP_018292536.1">
    <property type="nucleotide sequence ID" value="XM_018441816.1"/>
</dbReference>
<dbReference type="PANTHER" id="PTHR38926">
    <property type="entry name" value="F-BOX DOMAIN CONTAINING PROTEIN, EXPRESSED"/>
    <property type="match status" value="1"/>
</dbReference>
<dbReference type="GeneID" id="29002722"/>
<dbReference type="SUPFAM" id="SSF52047">
    <property type="entry name" value="RNI-like"/>
    <property type="match status" value="1"/>
</dbReference>
<gene>
    <name evidence="2" type="ORF">PHYBLDRAFT_67582</name>
</gene>
<dbReference type="PANTHER" id="PTHR38926:SF72">
    <property type="entry name" value="IM:7136021-RELATED"/>
    <property type="match status" value="1"/>
</dbReference>
<reference evidence="3" key="1">
    <citation type="submission" date="2015-06" db="EMBL/GenBank/DDBJ databases">
        <title>Expansion of signal transduction pathways in fungi by whole-genome duplication.</title>
        <authorList>
            <consortium name="DOE Joint Genome Institute"/>
            <person name="Corrochano L.M."/>
            <person name="Kuo A."/>
            <person name="Marcet-Houben M."/>
            <person name="Polaino S."/>
            <person name="Salamov A."/>
            <person name="Villalobos J.M."/>
            <person name="Alvarez M.I."/>
            <person name="Avalos J."/>
            <person name="Benito E.P."/>
            <person name="Benoit I."/>
            <person name="Burger G."/>
            <person name="Camino L.P."/>
            <person name="Canovas D."/>
            <person name="Cerda-Olmedo E."/>
            <person name="Cheng J.-F."/>
            <person name="Dominguez A."/>
            <person name="Elias M."/>
            <person name="Eslava A.P."/>
            <person name="Glaser F."/>
            <person name="Grimwood J."/>
            <person name="Gutierrez G."/>
            <person name="Heitman J."/>
            <person name="Henrissat B."/>
            <person name="Iturriaga E.A."/>
            <person name="Lang B.F."/>
            <person name="Lavin J.L."/>
            <person name="Lee S."/>
            <person name="Li W."/>
            <person name="Lindquist E."/>
            <person name="Lopez-Garcia S."/>
            <person name="Luque E.M."/>
            <person name="Marcos A.T."/>
            <person name="Martin J."/>
            <person name="McCluskey K."/>
            <person name="Medina H.R."/>
            <person name="Miralles-Duran A."/>
            <person name="Miyazaki A."/>
            <person name="Munoz-Torres E."/>
            <person name="Oguiza J.A."/>
            <person name="Ohm R."/>
            <person name="Olmedo M."/>
            <person name="Orejas M."/>
            <person name="Ortiz-Castellanos L."/>
            <person name="Pisabarro A.G."/>
            <person name="Rodriguez-Romero J."/>
            <person name="Ruiz-Herrera J."/>
            <person name="Ruiz-Vazquez R."/>
            <person name="Sanz C."/>
            <person name="Schackwitz W."/>
            <person name="Schmutz J."/>
            <person name="Shahriari M."/>
            <person name="Shelest E."/>
            <person name="Silva-Franco F."/>
            <person name="Soanes D."/>
            <person name="Syed K."/>
            <person name="Tagua V.G."/>
            <person name="Talbot N.J."/>
            <person name="Thon M."/>
            <person name="De vries R.P."/>
            <person name="Wiebenga A."/>
            <person name="Yadav J.S."/>
            <person name="Braun E.L."/>
            <person name="Baker S."/>
            <person name="Garre V."/>
            <person name="Horwitz B."/>
            <person name="Torres-Martinez S."/>
            <person name="Idnurm A."/>
            <person name="Herrera-Estrella A."/>
            <person name="Gabaldon T."/>
            <person name="Grigoriev I.V."/>
        </authorList>
    </citation>
    <scope>NUCLEOTIDE SEQUENCE [LARGE SCALE GENOMIC DNA]</scope>
    <source>
        <strain evidence="3">NRRL 1555(-)</strain>
    </source>
</reference>
<evidence type="ECO:0000259" key="1">
    <source>
        <dbReference type="PROSITE" id="PS50181"/>
    </source>
</evidence>